<dbReference type="RefSeq" id="WP_086898538.1">
    <property type="nucleotide sequence ID" value="NZ_CP022699.1"/>
</dbReference>
<gene>
    <name evidence="3" type="ORF">CIW82_08505</name>
</gene>
<evidence type="ECO:0000313" key="4">
    <source>
        <dbReference type="Proteomes" id="UP000220394"/>
    </source>
</evidence>
<evidence type="ECO:0000256" key="1">
    <source>
        <dbReference type="ARBA" id="ARBA00008683"/>
    </source>
</evidence>
<dbReference type="InterPro" id="IPR029045">
    <property type="entry name" value="ClpP/crotonase-like_dom_sf"/>
</dbReference>
<sequence>MTRLYALEAIRAVPWAIQPEYLGAIEAIAARALDTPTLEILRSDGHAERYQAILSAVADAGDRLAGTNAVRVNRSGVATLPVMGPIFPRANMLTEFSGATSLASLSADLEAALSANHVQQILMVVDSPGGVTTGVSDMAKQIASAGKPVTAFVPGMAASAAYWLASQASSIVMDDTALVGSIGIVVSGSQQVQADGSGRMNVDITSSNAPNKRLDVTSEQDQAQIRAMLDEVEAVFLGAVASGRNTSVDSVKQNFGKGGMKAAKSAVASGMADRIDTLSNTLARLGAATPSKPSVKSTPRRTAALADLEARRKRAEGL</sequence>
<dbReference type="InterPro" id="IPR002142">
    <property type="entry name" value="Peptidase_S49"/>
</dbReference>
<evidence type="ECO:0000313" key="3">
    <source>
        <dbReference type="EMBL" id="ATJ90724.1"/>
    </source>
</evidence>
<dbReference type="AlphaFoldDB" id="A0A291PH71"/>
<dbReference type="Pfam" id="PF01343">
    <property type="entry name" value="Peptidase_S49"/>
    <property type="match status" value="1"/>
</dbReference>
<name>A0A291PH71_9PROT</name>
<proteinExistence type="inferred from homology"/>
<dbReference type="GO" id="GO:0006508">
    <property type="term" value="P:proteolysis"/>
    <property type="evidence" value="ECO:0007669"/>
    <property type="project" value="InterPro"/>
</dbReference>
<dbReference type="PANTHER" id="PTHR42987:SF4">
    <property type="entry name" value="PROTEASE SOHB-RELATED"/>
    <property type="match status" value="1"/>
</dbReference>
<feature type="domain" description="Peptidase S49" evidence="2">
    <location>
        <begin position="144"/>
        <end position="285"/>
    </location>
</feature>
<dbReference type="EMBL" id="CP022699">
    <property type="protein sequence ID" value="ATJ90724.1"/>
    <property type="molecule type" value="Genomic_DNA"/>
</dbReference>
<dbReference type="InterPro" id="IPR033855">
    <property type="entry name" value="Protein_C"/>
</dbReference>
<dbReference type="Proteomes" id="UP000220394">
    <property type="component" value="Chromosome"/>
</dbReference>
<dbReference type="KEGG" id="ato:CIW82_08505"/>
<accession>A0A291PH71</accession>
<organism evidence="3 4">
    <name type="scientific">Acetobacter tropicalis</name>
    <dbReference type="NCBI Taxonomy" id="104102"/>
    <lineage>
        <taxon>Bacteria</taxon>
        <taxon>Pseudomonadati</taxon>
        <taxon>Pseudomonadota</taxon>
        <taxon>Alphaproteobacteria</taxon>
        <taxon>Acetobacterales</taxon>
        <taxon>Acetobacteraceae</taxon>
        <taxon>Acetobacter</taxon>
    </lineage>
</organism>
<evidence type="ECO:0000259" key="2">
    <source>
        <dbReference type="Pfam" id="PF01343"/>
    </source>
</evidence>
<protein>
    <submittedName>
        <fullName evidence="3">Peptidase</fullName>
    </submittedName>
</protein>
<dbReference type="GO" id="GO:0008233">
    <property type="term" value="F:peptidase activity"/>
    <property type="evidence" value="ECO:0007669"/>
    <property type="project" value="InterPro"/>
</dbReference>
<reference evidence="3 4" key="1">
    <citation type="submission" date="2017-08" db="EMBL/GenBank/DDBJ databases">
        <title>Complete Genome Sequence of Acetobacter tropicalis Oregon-R-modENCODE STRAIN BDGP1, an acetic acid bacterium isolated from Drosophila melanogaster gut.</title>
        <authorList>
            <person name="Wan K.H."/>
            <person name="Yu C."/>
            <person name="Park S."/>
            <person name="Hammonds A.S."/>
            <person name="Booth B.W."/>
            <person name="Celniker S.E."/>
        </authorList>
    </citation>
    <scope>NUCLEOTIDE SEQUENCE [LARGE SCALE GENOMIC DNA]</scope>
    <source>
        <strain evidence="3 4">BDGP1</strain>
    </source>
</reference>
<dbReference type="Gene3D" id="3.90.226.10">
    <property type="entry name" value="2-enoyl-CoA Hydratase, Chain A, domain 1"/>
    <property type="match status" value="1"/>
</dbReference>
<dbReference type="CDD" id="cd07022">
    <property type="entry name" value="S49_Sppa_36K_type"/>
    <property type="match status" value="1"/>
</dbReference>
<dbReference type="SUPFAM" id="SSF52096">
    <property type="entry name" value="ClpP/crotonase"/>
    <property type="match status" value="1"/>
</dbReference>
<comment type="similarity">
    <text evidence="1">Belongs to the peptidase S49 family.</text>
</comment>
<dbReference type="PANTHER" id="PTHR42987">
    <property type="entry name" value="PEPTIDASE S49"/>
    <property type="match status" value="1"/>
</dbReference>